<accession>A0AAN8IF54</accession>
<dbReference type="EMBL" id="WIXE01016798">
    <property type="protein sequence ID" value="KAK5972284.1"/>
    <property type="molecule type" value="Genomic_DNA"/>
</dbReference>
<comment type="caution">
    <text evidence="1">The sequence shown here is derived from an EMBL/GenBank/DDBJ whole genome shotgun (WGS) entry which is preliminary data.</text>
</comment>
<protein>
    <submittedName>
        <fullName evidence="1">Vesicle transport protein</fullName>
    </submittedName>
</protein>
<evidence type="ECO:0000313" key="2">
    <source>
        <dbReference type="Proteomes" id="UP001331761"/>
    </source>
</evidence>
<dbReference type="Proteomes" id="UP001331761">
    <property type="component" value="Unassembled WGS sequence"/>
</dbReference>
<reference evidence="1 2" key="1">
    <citation type="submission" date="2019-10" db="EMBL/GenBank/DDBJ databases">
        <title>Assembly and Annotation for the nematode Trichostrongylus colubriformis.</title>
        <authorList>
            <person name="Martin J."/>
        </authorList>
    </citation>
    <scope>NUCLEOTIDE SEQUENCE [LARGE SCALE GENOMIC DNA]</scope>
    <source>
        <strain evidence="1">G859</strain>
        <tissue evidence="1">Whole worm</tissue>
    </source>
</reference>
<name>A0AAN8IF54_TRICO</name>
<proteinExistence type="predicted"/>
<dbReference type="AlphaFoldDB" id="A0AAN8IF54"/>
<evidence type="ECO:0000313" key="1">
    <source>
        <dbReference type="EMBL" id="KAK5972284.1"/>
    </source>
</evidence>
<keyword evidence="2" id="KW-1185">Reference proteome</keyword>
<gene>
    <name evidence="1" type="ORF">GCK32_014193</name>
</gene>
<organism evidence="1 2">
    <name type="scientific">Trichostrongylus colubriformis</name>
    <name type="common">Black scour worm</name>
    <dbReference type="NCBI Taxonomy" id="6319"/>
    <lineage>
        <taxon>Eukaryota</taxon>
        <taxon>Metazoa</taxon>
        <taxon>Ecdysozoa</taxon>
        <taxon>Nematoda</taxon>
        <taxon>Chromadorea</taxon>
        <taxon>Rhabditida</taxon>
        <taxon>Rhabditina</taxon>
        <taxon>Rhabditomorpha</taxon>
        <taxon>Strongyloidea</taxon>
        <taxon>Trichostrongylidae</taxon>
        <taxon>Trichostrongylus</taxon>
    </lineage>
</organism>
<sequence>MFGTMRSTTQGDDSLADADNGHYRSTQNITSEVCSRQVCVFSREWCPHLVQFVLIEAVSSATWATTINFALSSLRQSLAAINLSQQCMGHFVDEMLFLGLVLKNTPLALVSIGGQYIAMAWYSLSYIPYASYTCEAANAGFESLNWMVLRNSDEILAVVLLLI</sequence>